<dbReference type="CDD" id="cd21121">
    <property type="entry name" value="SPASM_Cmo-like"/>
    <property type="match status" value="1"/>
</dbReference>
<dbReference type="InterPro" id="IPR058240">
    <property type="entry name" value="rSAM_sf"/>
</dbReference>
<dbReference type="InterPro" id="IPR050377">
    <property type="entry name" value="Radical_SAM_PqqE_MftC-like"/>
</dbReference>
<dbReference type="InterPro" id="IPR027586">
    <property type="entry name" value="rSAM_metal_mat"/>
</dbReference>
<dbReference type="SFLD" id="SFLDG01387">
    <property type="entry name" value="BtrN-like_SPASM_domain_contain"/>
    <property type="match status" value="1"/>
</dbReference>
<dbReference type="InterPro" id="IPR006638">
    <property type="entry name" value="Elp3/MiaA/NifB-like_rSAM"/>
</dbReference>
<dbReference type="PROSITE" id="PS51918">
    <property type="entry name" value="RADICAL_SAM"/>
    <property type="match status" value="1"/>
</dbReference>
<dbReference type="Gene3D" id="3.20.20.70">
    <property type="entry name" value="Aldolase class I"/>
    <property type="match status" value="2"/>
</dbReference>
<dbReference type="GO" id="GO:0032324">
    <property type="term" value="P:molybdopterin cofactor biosynthetic process"/>
    <property type="evidence" value="ECO:0007669"/>
    <property type="project" value="UniProtKB-ARBA"/>
</dbReference>
<protein>
    <recommendedName>
        <fullName evidence="8">Radical SAM core domain-containing protein</fullName>
    </recommendedName>
</protein>
<proteinExistence type="predicted"/>
<dbReference type="InterPro" id="IPR000385">
    <property type="entry name" value="MoaA_NifB_PqqE_Fe-S-bd_CS"/>
</dbReference>
<dbReference type="AlphaFoldDB" id="C4XGW0"/>
<evidence type="ECO:0000313" key="10">
    <source>
        <dbReference type="Proteomes" id="UP000009071"/>
    </source>
</evidence>
<dbReference type="Pfam" id="PF13186">
    <property type="entry name" value="SPASM"/>
    <property type="match status" value="1"/>
</dbReference>
<accession>C4XGW0</accession>
<dbReference type="GO" id="GO:0046872">
    <property type="term" value="F:metal ion binding"/>
    <property type="evidence" value="ECO:0007669"/>
    <property type="project" value="UniProtKB-KW"/>
</dbReference>
<evidence type="ECO:0000259" key="8">
    <source>
        <dbReference type="PROSITE" id="PS51918"/>
    </source>
</evidence>
<dbReference type="InterPro" id="IPR023885">
    <property type="entry name" value="4Fe4S-binding_SPASM_dom"/>
</dbReference>
<dbReference type="InterPro" id="IPR013785">
    <property type="entry name" value="Aldolase_TIM"/>
</dbReference>
<gene>
    <name evidence="9" type="ordered locus">DMR_27740</name>
</gene>
<sequence>MPRHSLRQPMMTRHDAREDLSRLDHPSRLFVEVTSRCNLRCAMCVKHSGHGVQAEGDMSPETFRALEPAFPHLDALVLNGIGEPLLHPRLEAFIQTAKQAMPSTGWVGFQTNGHLLTRARATSLFAAGLDRIFLSVDAASQELFQAVRAGGSLGHVERALAALAEARKDHPGHKLEVGAEFVVMRDNLAELPGLVSWLAARGATTLVVSHLLPFSAALVTQPVFGVNTRRAKAYYQECQDRAKAQGLALDQYFRIVWKYHKTPQEQALADFVQQMLFDAVKQDIPFQVTNIITGEDLALVEDVFRRAETVAESHGLRLVLPPVQPVSGHACLGVKKGGMFVAWDGKVSPCHFLWRSFSCYFYGREKQVAHKVFGDMTRQSLAAVWNSPAYRAFREDVMRRRYPHCPSCNVYPCEDINSLDFENDCYGETVPCGDCLWSMGLLQCMGQEDLAGEFQEDASGASEVPPWGLFRLGGQRRTQIPS</sequence>
<keyword evidence="2" id="KW-0004">4Fe-4S</keyword>
<dbReference type="PANTHER" id="PTHR11228:SF7">
    <property type="entry name" value="PQQA PEPTIDE CYCLASE"/>
    <property type="match status" value="1"/>
</dbReference>
<evidence type="ECO:0000256" key="5">
    <source>
        <dbReference type="ARBA" id="ARBA00023002"/>
    </source>
</evidence>
<keyword evidence="4" id="KW-0479">Metal-binding</keyword>
<evidence type="ECO:0000256" key="6">
    <source>
        <dbReference type="ARBA" id="ARBA00023004"/>
    </source>
</evidence>
<evidence type="ECO:0000256" key="3">
    <source>
        <dbReference type="ARBA" id="ARBA00022691"/>
    </source>
</evidence>
<dbReference type="PANTHER" id="PTHR11228">
    <property type="entry name" value="RADICAL SAM DOMAIN PROTEIN"/>
    <property type="match status" value="1"/>
</dbReference>
<keyword evidence="3" id="KW-0949">S-adenosyl-L-methionine</keyword>
<keyword evidence="10" id="KW-1185">Reference proteome</keyword>
<dbReference type="HOGENOM" id="CLU_009273_1_1_7"/>
<dbReference type="NCBIfam" id="TIGR04311">
    <property type="entry name" value="rSAM_Geo_metal"/>
    <property type="match status" value="1"/>
</dbReference>
<dbReference type="EMBL" id="AP010904">
    <property type="protein sequence ID" value="BAH76265.1"/>
    <property type="molecule type" value="Genomic_DNA"/>
</dbReference>
<keyword evidence="5" id="KW-0560">Oxidoreductase</keyword>
<evidence type="ECO:0000256" key="1">
    <source>
        <dbReference type="ARBA" id="ARBA00001966"/>
    </source>
</evidence>
<feature type="domain" description="Radical SAM core" evidence="8">
    <location>
        <begin position="23"/>
        <end position="248"/>
    </location>
</feature>
<dbReference type="STRING" id="573370.DMR_27740"/>
<dbReference type="InterPro" id="IPR034391">
    <property type="entry name" value="AdoMet-like_SPASM_containing"/>
</dbReference>
<evidence type="ECO:0000256" key="2">
    <source>
        <dbReference type="ARBA" id="ARBA00022485"/>
    </source>
</evidence>
<name>C4XGW0_SOLM1</name>
<dbReference type="GO" id="GO:0016491">
    <property type="term" value="F:oxidoreductase activity"/>
    <property type="evidence" value="ECO:0007669"/>
    <property type="project" value="UniProtKB-KW"/>
</dbReference>
<dbReference type="InterPro" id="IPR007197">
    <property type="entry name" value="rSAM"/>
</dbReference>
<dbReference type="SUPFAM" id="SSF102114">
    <property type="entry name" value="Radical SAM enzymes"/>
    <property type="match status" value="1"/>
</dbReference>
<keyword evidence="6" id="KW-0408">Iron</keyword>
<dbReference type="KEGG" id="dma:DMR_27740"/>
<dbReference type="CDD" id="cd01335">
    <property type="entry name" value="Radical_SAM"/>
    <property type="match status" value="1"/>
</dbReference>
<dbReference type="SMART" id="SM00729">
    <property type="entry name" value="Elp3"/>
    <property type="match status" value="1"/>
</dbReference>
<dbReference type="PROSITE" id="PS01305">
    <property type="entry name" value="MOAA_NIFB_PQQE"/>
    <property type="match status" value="1"/>
</dbReference>
<organism evidence="9 10">
    <name type="scientific">Solidesulfovibrio magneticus (strain ATCC 700980 / DSM 13731 / RS-1)</name>
    <name type="common">Desulfovibrio magneticus</name>
    <dbReference type="NCBI Taxonomy" id="573370"/>
    <lineage>
        <taxon>Bacteria</taxon>
        <taxon>Pseudomonadati</taxon>
        <taxon>Thermodesulfobacteriota</taxon>
        <taxon>Desulfovibrionia</taxon>
        <taxon>Desulfovibrionales</taxon>
        <taxon>Desulfovibrionaceae</taxon>
        <taxon>Solidesulfovibrio</taxon>
    </lineage>
</organism>
<reference evidence="9 10" key="1">
    <citation type="journal article" date="2009" name="Genome Res.">
        <title>Whole genome sequence of Desulfovibrio magneticus strain RS-1 revealed common gene clusters in magnetotactic bacteria.</title>
        <authorList>
            <person name="Nakazawa H."/>
            <person name="Arakaki A."/>
            <person name="Narita-Yamada S."/>
            <person name="Yashiro I."/>
            <person name="Jinno K."/>
            <person name="Aoki N."/>
            <person name="Tsuruyama A."/>
            <person name="Okamura Y."/>
            <person name="Tanikawa S."/>
            <person name="Fujita N."/>
            <person name="Takeyama H."/>
            <person name="Matsunaga T."/>
        </authorList>
    </citation>
    <scope>NUCLEOTIDE SEQUENCE [LARGE SCALE GENOMIC DNA]</scope>
    <source>
        <strain evidence="10">ATCC 700980 / DSM 13731 / RS-1</strain>
    </source>
</reference>
<dbReference type="Pfam" id="PF04055">
    <property type="entry name" value="Radical_SAM"/>
    <property type="match status" value="1"/>
</dbReference>
<dbReference type="eggNOG" id="COG0535">
    <property type="taxonomic scope" value="Bacteria"/>
</dbReference>
<dbReference type="SFLD" id="SFLDG01067">
    <property type="entry name" value="SPASM/twitch_domain_containing"/>
    <property type="match status" value="1"/>
</dbReference>
<keyword evidence="7" id="KW-0411">Iron-sulfur</keyword>
<comment type="cofactor">
    <cofactor evidence="1">
        <name>[4Fe-4S] cluster</name>
        <dbReference type="ChEBI" id="CHEBI:49883"/>
    </cofactor>
</comment>
<evidence type="ECO:0000256" key="7">
    <source>
        <dbReference type="ARBA" id="ARBA00023014"/>
    </source>
</evidence>
<dbReference type="SFLD" id="SFLDS00029">
    <property type="entry name" value="Radical_SAM"/>
    <property type="match status" value="1"/>
</dbReference>
<evidence type="ECO:0000256" key="4">
    <source>
        <dbReference type="ARBA" id="ARBA00022723"/>
    </source>
</evidence>
<dbReference type="GO" id="GO:0051539">
    <property type="term" value="F:4 iron, 4 sulfur cluster binding"/>
    <property type="evidence" value="ECO:0007669"/>
    <property type="project" value="UniProtKB-KW"/>
</dbReference>
<dbReference type="Proteomes" id="UP000009071">
    <property type="component" value="Chromosome"/>
</dbReference>
<evidence type="ECO:0000313" key="9">
    <source>
        <dbReference type="EMBL" id="BAH76265.1"/>
    </source>
</evidence>